<evidence type="ECO:0000313" key="14">
    <source>
        <dbReference type="EMBL" id="RLK48604.1"/>
    </source>
</evidence>
<dbReference type="GO" id="GO:0046872">
    <property type="term" value="F:metal ion binding"/>
    <property type="evidence" value="ECO:0007669"/>
    <property type="project" value="UniProtKB-KW"/>
</dbReference>
<feature type="region of interest" description="Disordered" evidence="11">
    <location>
        <begin position="341"/>
        <end position="380"/>
    </location>
</feature>
<evidence type="ECO:0000256" key="6">
    <source>
        <dbReference type="ARBA" id="ARBA00022801"/>
    </source>
</evidence>
<keyword evidence="10 12" id="KW-0472">Membrane</keyword>
<reference evidence="14 15" key="1">
    <citation type="submission" date="2018-10" db="EMBL/GenBank/DDBJ databases">
        <title>Genomic Encyclopedia of Type Strains, Phase IV (KMG-IV): sequencing the most valuable type-strain genomes for metagenomic binning, comparative biology and taxonomic classification.</title>
        <authorList>
            <person name="Goeker M."/>
        </authorList>
    </citation>
    <scope>NUCLEOTIDE SEQUENCE [LARGE SCALE GENOMIC DNA]</scope>
    <source>
        <strain evidence="14 15">DSM 12769</strain>
    </source>
</reference>
<evidence type="ECO:0000256" key="1">
    <source>
        <dbReference type="ARBA" id="ARBA00001947"/>
    </source>
</evidence>
<evidence type="ECO:0000256" key="7">
    <source>
        <dbReference type="ARBA" id="ARBA00022833"/>
    </source>
</evidence>
<dbReference type="AlphaFoldDB" id="A0A498BXS3"/>
<keyword evidence="6" id="KW-0378">Hydrolase</keyword>
<feature type="domain" description="Peptidase M48" evidence="13">
    <location>
        <begin position="108"/>
        <end position="327"/>
    </location>
</feature>
<keyword evidence="4 12" id="KW-0812">Transmembrane</keyword>
<dbReference type="Pfam" id="PF01435">
    <property type="entry name" value="Peptidase_M48"/>
    <property type="match status" value="1"/>
</dbReference>
<dbReference type="Gene3D" id="3.30.2010.10">
    <property type="entry name" value="Metalloproteases ('zincins'), catalytic domain"/>
    <property type="match status" value="1"/>
</dbReference>
<dbReference type="EMBL" id="RCDA01000002">
    <property type="protein sequence ID" value="RLK48604.1"/>
    <property type="molecule type" value="Genomic_DNA"/>
</dbReference>
<dbReference type="GO" id="GO:0004222">
    <property type="term" value="F:metalloendopeptidase activity"/>
    <property type="evidence" value="ECO:0007669"/>
    <property type="project" value="InterPro"/>
</dbReference>
<evidence type="ECO:0000256" key="10">
    <source>
        <dbReference type="ARBA" id="ARBA00023136"/>
    </source>
</evidence>
<keyword evidence="5" id="KW-0479">Metal-binding</keyword>
<evidence type="ECO:0000256" key="11">
    <source>
        <dbReference type="SAM" id="MobiDB-lite"/>
    </source>
</evidence>
<accession>A0A498BXS3</accession>
<dbReference type="PANTHER" id="PTHR43221">
    <property type="entry name" value="PROTEASE HTPX"/>
    <property type="match status" value="1"/>
</dbReference>
<evidence type="ECO:0000256" key="8">
    <source>
        <dbReference type="ARBA" id="ARBA00022989"/>
    </source>
</evidence>
<evidence type="ECO:0000256" key="12">
    <source>
        <dbReference type="SAM" id="Phobius"/>
    </source>
</evidence>
<evidence type="ECO:0000256" key="2">
    <source>
        <dbReference type="ARBA" id="ARBA00022475"/>
    </source>
</evidence>
<evidence type="ECO:0000256" key="5">
    <source>
        <dbReference type="ARBA" id="ARBA00022723"/>
    </source>
</evidence>
<keyword evidence="8 12" id="KW-1133">Transmembrane helix</keyword>
<dbReference type="CDD" id="cd07340">
    <property type="entry name" value="M48B_Htpx_like"/>
    <property type="match status" value="1"/>
</dbReference>
<organism evidence="14 15">
    <name type="scientific">Alkalispirillum mobile</name>
    <dbReference type="NCBI Taxonomy" id="85925"/>
    <lineage>
        <taxon>Bacteria</taxon>
        <taxon>Pseudomonadati</taxon>
        <taxon>Pseudomonadota</taxon>
        <taxon>Gammaproteobacteria</taxon>
        <taxon>Chromatiales</taxon>
        <taxon>Ectothiorhodospiraceae</taxon>
        <taxon>Alkalispirillum</taxon>
    </lineage>
</organism>
<feature type="transmembrane region" description="Helical" evidence="12">
    <location>
        <begin position="189"/>
        <end position="211"/>
    </location>
</feature>
<sequence>MNFFEHQDRARRTTLWLILLFVLGVIAIAVVVNALVLFFLGEPPPAGAPPARWVEDNLELLITSTVLVVAGIGLASAFRVASLSGGGSKVAEMLGGTRVTPDTRDPKRRQLLNVVEEVALASGTPVPDVYVLEEEKAINAFAAGYSQSDAAVAVTRGTLEKLNREELQGVVAHEFAHIVNGDMRLNIRLMGVVFGLLVLTVVGRFMTRAIFVGGGSREGKQAAMGIAALGLALILVGALGVFFGRLIKAAVSRQREFLADASAVQYTRNPDSIGGALKKIALHSRGSGLESPETEEVSHMLFASGFASMSGLLATHPPLEQRIRAVDPQFDPERDLAALAQQEKRRKEARAEAEAAARQSREEAQTGGRSGIPGVTPLPGMEALPQGAILAAILADVDQPDTRRHQGAARLIERLPDPLTDAVHSDQAGLAVLYLLISDDRKVRDQQLQQVAEDWGDEAAETLQGWLAADWTLAPDQRLPVLELALPALRHQPREDLAALQATVEALIAKDGQVSVFEFALAQLFNGHLRDVLNPSGADRGHARVNADKVEGIRQLLSVLAAAGAEGDKESARAAYAAGMAVLYRENQPPSYGIPENWPKALGTMLPRLDRLSPGNKRKLVEAMVATVAHNGQVNIREAELLRALAAALHVPIPLILPTTAEGAAHEGGAE</sequence>
<name>A0A498BXS3_9GAMM</name>
<dbReference type="InterPro" id="IPR050083">
    <property type="entry name" value="HtpX_protease"/>
</dbReference>
<dbReference type="GO" id="GO:0006508">
    <property type="term" value="P:proteolysis"/>
    <property type="evidence" value="ECO:0007669"/>
    <property type="project" value="UniProtKB-KW"/>
</dbReference>
<gene>
    <name evidence="14" type="ORF">DFR31_1710</name>
</gene>
<feature type="transmembrane region" description="Helical" evidence="12">
    <location>
        <begin position="60"/>
        <end position="81"/>
    </location>
</feature>
<keyword evidence="7" id="KW-0862">Zinc</keyword>
<evidence type="ECO:0000256" key="3">
    <source>
        <dbReference type="ARBA" id="ARBA00022670"/>
    </source>
</evidence>
<evidence type="ECO:0000256" key="4">
    <source>
        <dbReference type="ARBA" id="ARBA00022692"/>
    </source>
</evidence>
<evidence type="ECO:0000256" key="9">
    <source>
        <dbReference type="ARBA" id="ARBA00023049"/>
    </source>
</evidence>
<keyword evidence="9" id="KW-0482">Metalloprotease</keyword>
<dbReference type="OrthoDB" id="15218at2"/>
<feature type="transmembrane region" description="Helical" evidence="12">
    <location>
        <begin position="223"/>
        <end position="247"/>
    </location>
</feature>
<dbReference type="Proteomes" id="UP000275461">
    <property type="component" value="Unassembled WGS sequence"/>
</dbReference>
<feature type="compositionally biased region" description="Basic and acidic residues" evidence="11">
    <location>
        <begin position="341"/>
        <end position="364"/>
    </location>
</feature>
<comment type="cofactor">
    <cofactor evidence="1">
        <name>Zn(2+)</name>
        <dbReference type="ChEBI" id="CHEBI:29105"/>
    </cofactor>
</comment>
<evidence type="ECO:0000313" key="15">
    <source>
        <dbReference type="Proteomes" id="UP000275461"/>
    </source>
</evidence>
<feature type="transmembrane region" description="Helical" evidence="12">
    <location>
        <begin position="15"/>
        <end position="40"/>
    </location>
</feature>
<protein>
    <submittedName>
        <fullName evidence="14">Peptidase M48-like protein</fullName>
    </submittedName>
</protein>
<proteinExistence type="predicted"/>
<keyword evidence="15" id="KW-1185">Reference proteome</keyword>
<evidence type="ECO:0000259" key="13">
    <source>
        <dbReference type="Pfam" id="PF01435"/>
    </source>
</evidence>
<dbReference type="RefSeq" id="WP_121442254.1">
    <property type="nucleotide sequence ID" value="NZ_RCDA01000002.1"/>
</dbReference>
<dbReference type="InterPro" id="IPR001915">
    <property type="entry name" value="Peptidase_M48"/>
</dbReference>
<keyword evidence="2" id="KW-1003">Cell membrane</keyword>
<dbReference type="PANTHER" id="PTHR43221:SF2">
    <property type="entry name" value="PROTEASE HTPX HOMOLOG"/>
    <property type="match status" value="1"/>
</dbReference>
<comment type="caution">
    <text evidence="14">The sequence shown here is derived from an EMBL/GenBank/DDBJ whole genome shotgun (WGS) entry which is preliminary data.</text>
</comment>
<keyword evidence="3" id="KW-0645">Protease</keyword>